<proteinExistence type="predicted"/>
<name>X1EMK9_9ZZZZ</name>
<dbReference type="EMBL" id="BARU01005318">
    <property type="protein sequence ID" value="GAH34586.1"/>
    <property type="molecule type" value="Genomic_DNA"/>
</dbReference>
<gene>
    <name evidence="1" type="ORF">S03H2_10325</name>
</gene>
<comment type="caution">
    <text evidence="1">The sequence shown here is derived from an EMBL/GenBank/DDBJ whole genome shotgun (WGS) entry which is preliminary data.</text>
</comment>
<reference evidence="1" key="1">
    <citation type="journal article" date="2014" name="Front. Microbiol.">
        <title>High frequency of phylogenetically diverse reductive dehalogenase-homologous genes in deep subseafloor sedimentary metagenomes.</title>
        <authorList>
            <person name="Kawai M."/>
            <person name="Futagami T."/>
            <person name="Toyoda A."/>
            <person name="Takaki Y."/>
            <person name="Nishi S."/>
            <person name="Hori S."/>
            <person name="Arai W."/>
            <person name="Tsubouchi T."/>
            <person name="Morono Y."/>
            <person name="Uchiyama I."/>
            <person name="Ito T."/>
            <person name="Fujiyama A."/>
            <person name="Inagaki F."/>
            <person name="Takami H."/>
        </authorList>
    </citation>
    <scope>NUCLEOTIDE SEQUENCE</scope>
    <source>
        <strain evidence="1">Expedition CK06-06</strain>
    </source>
</reference>
<organism evidence="1">
    <name type="scientific">marine sediment metagenome</name>
    <dbReference type="NCBI Taxonomy" id="412755"/>
    <lineage>
        <taxon>unclassified sequences</taxon>
        <taxon>metagenomes</taxon>
        <taxon>ecological metagenomes</taxon>
    </lineage>
</organism>
<evidence type="ECO:0000313" key="1">
    <source>
        <dbReference type="EMBL" id="GAH34586.1"/>
    </source>
</evidence>
<dbReference type="AlphaFoldDB" id="X1EMK9"/>
<sequence length="49" mass="5946">MAVSSIIQWYFFALDRIEKVDNIEEQVKSYYEERKVKQEASSIWKEKSD</sequence>
<protein>
    <submittedName>
        <fullName evidence="1">Uncharacterized protein</fullName>
    </submittedName>
</protein>
<accession>X1EMK9</accession>